<proteinExistence type="predicted"/>
<keyword evidence="2" id="KW-1185">Reference proteome</keyword>
<dbReference type="InterPro" id="IPR014518">
    <property type="entry name" value="UCP022079"/>
</dbReference>
<dbReference type="GeneID" id="85195300"/>
<sequence length="207" mass="22953">MAEKNMPYYEFYSKARWDNWISQIKEAGFSLEDEEKAEKSAMIFVNMADDVILSCLKVAARFEKGATDAEGALDILGTIQDIVLEEVPPISEDADIMIMSVQDSLNCSMAAFEAYFLEDYDKKADIKKLIKEAGAAEVAEDMDTAFMIIANVGAMVIGGEPFDEEYLTILPEESIVAEWLDGIDSIAAAMVGSDSYKNFDEVDDEKD</sequence>
<dbReference type="PIRSF" id="PIRSF022079">
    <property type="entry name" value="UCP022079"/>
    <property type="match status" value="1"/>
</dbReference>
<dbReference type="Pfam" id="PF09920">
    <property type="entry name" value="DUF2150"/>
    <property type="match status" value="1"/>
</dbReference>
<accession>A0AA96UZC6</accession>
<reference evidence="1 2" key="1">
    <citation type="submission" date="2023-07" db="EMBL/GenBank/DDBJ databases">
        <title>Closed genoem sequence of Methanomicrococcus sp. Hf6.</title>
        <authorList>
            <person name="Poehlein A."/>
            <person name="Protasov E."/>
            <person name="Platt K."/>
            <person name="Reeh H."/>
            <person name="Daniel R."/>
            <person name="Brune A."/>
        </authorList>
    </citation>
    <scope>NUCLEOTIDE SEQUENCE [LARGE SCALE GENOMIC DNA]</scope>
    <source>
        <strain evidence="1 2">Hf6</strain>
    </source>
</reference>
<evidence type="ECO:0008006" key="3">
    <source>
        <dbReference type="Google" id="ProtNLM"/>
    </source>
</evidence>
<dbReference type="AlphaFoldDB" id="A0AA96UZC6"/>
<evidence type="ECO:0000313" key="2">
    <source>
        <dbReference type="Proteomes" id="UP001302978"/>
    </source>
</evidence>
<name>A0AA96UZC6_9EURY</name>
<gene>
    <name evidence="1" type="ORF">MmiHf6_07780</name>
</gene>
<protein>
    <recommendedName>
        <fullName evidence="3">DUF2150 family protein</fullName>
    </recommendedName>
</protein>
<organism evidence="1 2">
    <name type="scientific">Methanimicrococcus hongohii</name>
    <dbReference type="NCBI Taxonomy" id="3028295"/>
    <lineage>
        <taxon>Archaea</taxon>
        <taxon>Methanobacteriati</taxon>
        <taxon>Methanobacteriota</taxon>
        <taxon>Stenosarchaea group</taxon>
        <taxon>Methanomicrobia</taxon>
        <taxon>Methanosarcinales</taxon>
        <taxon>Methanosarcinaceae</taxon>
        <taxon>Methanimicrococcus</taxon>
    </lineage>
</organism>
<dbReference type="EMBL" id="CP131059">
    <property type="protein sequence ID" value="WNY23471.1"/>
    <property type="molecule type" value="Genomic_DNA"/>
</dbReference>
<dbReference type="KEGG" id="mehf:MmiHf6_07780"/>
<dbReference type="Proteomes" id="UP001302978">
    <property type="component" value="Chromosome"/>
</dbReference>
<dbReference type="RefSeq" id="WP_316558496.1">
    <property type="nucleotide sequence ID" value="NZ_CP131059.1"/>
</dbReference>
<evidence type="ECO:0000313" key="1">
    <source>
        <dbReference type="EMBL" id="WNY23471.1"/>
    </source>
</evidence>